<dbReference type="EMBL" id="ACYG01000007">
    <property type="protein sequence ID" value="EEV18806.1"/>
    <property type="molecule type" value="Genomic_DNA"/>
</dbReference>
<reference evidence="1 2" key="1">
    <citation type="submission" date="2009-07" db="EMBL/GenBank/DDBJ databases">
        <authorList>
            <person name="Madupu R."/>
            <person name="Sebastian Y."/>
            <person name="Durkin A.S."/>
            <person name="Torralba M."/>
            <person name="Methe B."/>
            <person name="Sutton G.G."/>
            <person name="Strausberg R.L."/>
            <person name="Nelson K.E."/>
        </authorList>
    </citation>
    <scope>NUCLEOTIDE SEQUENCE [LARGE SCALE GENOMIC DNA]</scope>
    <source>
        <strain evidence="1 2">RM3268</strain>
    </source>
</reference>
<comment type="caution">
    <text evidence="1">The sequence shown here is derived from an EMBL/GenBank/DDBJ whole genome shotgun (WGS) entry which is preliminary data.</text>
</comment>
<evidence type="ECO:0000313" key="1">
    <source>
        <dbReference type="EMBL" id="EEV18806.1"/>
    </source>
</evidence>
<gene>
    <name evidence="1" type="ORF">CAMGR0001_1821</name>
</gene>
<keyword evidence="2" id="KW-1185">Reference proteome</keyword>
<organism evidence="1 2">
    <name type="scientific">Campylobacter gracilis RM3268</name>
    <dbReference type="NCBI Taxonomy" id="553220"/>
    <lineage>
        <taxon>Bacteria</taxon>
        <taxon>Pseudomonadati</taxon>
        <taxon>Campylobacterota</taxon>
        <taxon>Epsilonproteobacteria</taxon>
        <taxon>Campylobacterales</taxon>
        <taxon>Campylobacteraceae</taxon>
        <taxon>Campylobacter</taxon>
    </lineage>
</organism>
<accession>C8PEC0</accession>
<sequence length="45" mass="5252">MHRLPSSARGGHRLQRRLHASRFLPRRAVKKLLKFNALAFCNLVK</sequence>
<feature type="non-terminal residue" evidence="1">
    <location>
        <position position="45"/>
    </location>
</feature>
<protein>
    <submittedName>
        <fullName evidence="1">Uncharacterized protein</fullName>
    </submittedName>
</protein>
<dbReference type="AlphaFoldDB" id="C8PEC0"/>
<name>C8PEC0_9BACT</name>
<proteinExistence type="predicted"/>
<evidence type="ECO:0000313" key="2">
    <source>
        <dbReference type="Proteomes" id="UP000005709"/>
    </source>
</evidence>
<dbReference type="Proteomes" id="UP000005709">
    <property type="component" value="Unassembled WGS sequence"/>
</dbReference>